<dbReference type="CDD" id="cd01448">
    <property type="entry name" value="TST_Repeat_1"/>
    <property type="match status" value="1"/>
</dbReference>
<dbReference type="SMART" id="SM00450">
    <property type="entry name" value="RHOD"/>
    <property type="match status" value="2"/>
</dbReference>
<sequence>MFTTLISAKELAAHLGQPNWLVIDSRHDLMNPAHGRDSHARSRIPGARFVDLDTQLAGRHTGQNGRHPLPDPDIFRKLVAQLGIGPDTQVIVHDDHTGQSAGRFWWMLRWLGHAGVAVLDGGFKGWEAGGFPVDSSPVESDAVTQGDLATQEQQQMAGSVLGEPTSGGPMPGAGDAAAPQAGAQSFLSAGAARPRLAPTVTTQDMLANLNTRAAKVVDARAGARYRGETEPLDPVAGHIPGALNRPFQENLQPDGTFKPAAVLKQEFAALLGQVPADQVIHQCGSGVSACHNILAMEHAGLNGSALYPGSWSEWCADPGRPVAIGATP</sequence>
<dbReference type="InterPro" id="IPR036873">
    <property type="entry name" value="Rhodanese-like_dom_sf"/>
</dbReference>
<keyword evidence="2" id="KW-0677">Repeat</keyword>
<feature type="compositionally biased region" description="Low complexity" evidence="3">
    <location>
        <begin position="172"/>
        <end position="181"/>
    </location>
</feature>
<evidence type="ECO:0000256" key="2">
    <source>
        <dbReference type="ARBA" id="ARBA00022737"/>
    </source>
</evidence>
<dbReference type="GO" id="GO:0004792">
    <property type="term" value="F:thiosulfate-cyanide sulfurtransferase activity"/>
    <property type="evidence" value="ECO:0007669"/>
    <property type="project" value="UniProtKB-EC"/>
</dbReference>
<evidence type="ECO:0000259" key="4">
    <source>
        <dbReference type="PROSITE" id="PS50206"/>
    </source>
</evidence>
<evidence type="ECO:0000313" key="6">
    <source>
        <dbReference type="Proteomes" id="UP000542125"/>
    </source>
</evidence>
<evidence type="ECO:0000313" key="5">
    <source>
        <dbReference type="EMBL" id="NYE85866.1"/>
    </source>
</evidence>
<name>A0A7Y9IZK2_9BURK</name>
<dbReference type="GO" id="GO:0016784">
    <property type="term" value="F:3-mercaptopyruvate sulfurtransferase activity"/>
    <property type="evidence" value="ECO:0007669"/>
    <property type="project" value="UniProtKB-EC"/>
</dbReference>
<proteinExistence type="predicted"/>
<dbReference type="PROSITE" id="PS50206">
    <property type="entry name" value="RHODANESE_3"/>
    <property type="match status" value="2"/>
</dbReference>
<reference evidence="5 6" key="1">
    <citation type="submission" date="2020-07" db="EMBL/GenBank/DDBJ databases">
        <title>Genomic Encyclopedia of Type Strains, Phase IV (KMG-V): Genome sequencing to study the core and pangenomes of soil and plant-associated prokaryotes.</title>
        <authorList>
            <person name="Whitman W."/>
        </authorList>
    </citation>
    <scope>NUCLEOTIDE SEQUENCE [LARGE SCALE GENOMIC DNA]</scope>
    <source>
        <strain evidence="5 6">SAS40</strain>
    </source>
</reference>
<dbReference type="EC" id="2.8.1.2" evidence="5"/>
<dbReference type="EC" id="2.8.1.1" evidence="5"/>
<feature type="region of interest" description="Disordered" evidence="3">
    <location>
        <begin position="159"/>
        <end position="181"/>
    </location>
</feature>
<feature type="domain" description="Rhodanese" evidence="4">
    <location>
        <begin position="16"/>
        <end position="135"/>
    </location>
</feature>
<dbReference type="AlphaFoldDB" id="A0A7Y9IZK2"/>
<accession>A0A7Y9IZK2</accession>
<dbReference type="Gene3D" id="3.40.250.10">
    <property type="entry name" value="Rhodanese-like domain"/>
    <property type="match status" value="2"/>
</dbReference>
<comment type="caution">
    <text evidence="5">The sequence shown here is derived from an EMBL/GenBank/DDBJ whole genome shotgun (WGS) entry which is preliminary data.</text>
</comment>
<evidence type="ECO:0000256" key="1">
    <source>
        <dbReference type="ARBA" id="ARBA00022679"/>
    </source>
</evidence>
<dbReference type="PANTHER" id="PTHR11364:SF27">
    <property type="entry name" value="SULFURTRANSFERASE"/>
    <property type="match status" value="1"/>
</dbReference>
<protein>
    <submittedName>
        <fullName evidence="5">Thiosulfate/3-mercaptopyruvate sulfurtransferase</fullName>
        <ecNumber evidence="5">2.8.1.1</ecNumber>
        <ecNumber evidence="5">2.8.1.2</ecNumber>
    </submittedName>
</protein>
<keyword evidence="1 5" id="KW-0808">Transferase</keyword>
<dbReference type="SUPFAM" id="SSF52821">
    <property type="entry name" value="Rhodanese/Cell cycle control phosphatase"/>
    <property type="match status" value="2"/>
</dbReference>
<organism evidence="5 6">
    <name type="scientific">Pigmentiphaga litoralis</name>
    <dbReference type="NCBI Taxonomy" id="516702"/>
    <lineage>
        <taxon>Bacteria</taxon>
        <taxon>Pseudomonadati</taxon>
        <taxon>Pseudomonadota</taxon>
        <taxon>Betaproteobacteria</taxon>
        <taxon>Burkholderiales</taxon>
        <taxon>Alcaligenaceae</taxon>
        <taxon>Pigmentiphaga</taxon>
    </lineage>
</organism>
<evidence type="ECO:0000256" key="3">
    <source>
        <dbReference type="SAM" id="MobiDB-lite"/>
    </source>
</evidence>
<keyword evidence="6" id="KW-1185">Reference proteome</keyword>
<dbReference type="EMBL" id="JACBYR010000003">
    <property type="protein sequence ID" value="NYE85866.1"/>
    <property type="molecule type" value="Genomic_DNA"/>
</dbReference>
<dbReference type="Pfam" id="PF00581">
    <property type="entry name" value="Rhodanese"/>
    <property type="match status" value="2"/>
</dbReference>
<feature type="domain" description="Rhodanese" evidence="4">
    <location>
        <begin position="210"/>
        <end position="323"/>
    </location>
</feature>
<dbReference type="Proteomes" id="UP000542125">
    <property type="component" value="Unassembled WGS sequence"/>
</dbReference>
<gene>
    <name evidence="5" type="ORF">FHW18_005185</name>
</gene>
<dbReference type="CDD" id="cd01449">
    <property type="entry name" value="TST_Repeat_2"/>
    <property type="match status" value="1"/>
</dbReference>
<keyword evidence="5" id="KW-0670">Pyruvate</keyword>
<dbReference type="PANTHER" id="PTHR11364">
    <property type="entry name" value="THIOSULFATE SULFERTANSFERASE"/>
    <property type="match status" value="1"/>
</dbReference>
<dbReference type="InterPro" id="IPR045078">
    <property type="entry name" value="TST/MPST-like"/>
</dbReference>
<dbReference type="RefSeq" id="WP_179590329.1">
    <property type="nucleotide sequence ID" value="NZ_JACBYR010000003.1"/>
</dbReference>
<dbReference type="InterPro" id="IPR001763">
    <property type="entry name" value="Rhodanese-like_dom"/>
</dbReference>